<dbReference type="AlphaFoldDB" id="A0A1B9G3G8"/>
<reference evidence="3" key="2">
    <citation type="submission" date="2013-07" db="EMBL/GenBank/DDBJ databases">
        <authorList>
            <consortium name="The Broad Institute Genome Sequencing Platform"/>
            <person name="Cuomo C."/>
            <person name="Litvintseva A."/>
            <person name="Chen Y."/>
            <person name="Heitman J."/>
            <person name="Sun S."/>
            <person name="Springer D."/>
            <person name="Dromer F."/>
            <person name="Young S.K."/>
            <person name="Zeng Q."/>
            <person name="Gargeya S."/>
            <person name="Fitzgerald M."/>
            <person name="Abouelleil A."/>
            <person name="Alvarado L."/>
            <person name="Berlin A.M."/>
            <person name="Chapman S.B."/>
            <person name="Dewar J."/>
            <person name="Goldberg J."/>
            <person name="Griggs A."/>
            <person name="Gujja S."/>
            <person name="Hansen M."/>
            <person name="Howarth C."/>
            <person name="Imamovic A."/>
            <person name="Larimer J."/>
            <person name="McCowan C."/>
            <person name="Murphy C."/>
            <person name="Pearson M."/>
            <person name="Priest M."/>
            <person name="Roberts A."/>
            <person name="Saif S."/>
            <person name="Shea T."/>
            <person name="Sykes S."/>
            <person name="Wortman J."/>
            <person name="Nusbaum C."/>
            <person name="Birren B."/>
        </authorList>
    </citation>
    <scope>NUCLEOTIDE SEQUENCE</scope>
    <source>
        <strain evidence="3">CBS 10118</strain>
    </source>
</reference>
<dbReference type="PROSITE" id="PS50231">
    <property type="entry name" value="RICIN_B_LECTIN"/>
    <property type="match status" value="1"/>
</dbReference>
<feature type="chain" id="PRO_5042335073" evidence="1">
    <location>
        <begin position="19"/>
        <end position="202"/>
    </location>
</feature>
<name>A0A1B9G3G8_9TREE</name>
<reference evidence="3" key="4">
    <citation type="submission" date="2024-02" db="EMBL/GenBank/DDBJ databases">
        <title>Comparative genomics of Cryptococcus and Kwoniella reveals pathogenesis evolution and contrasting modes of karyotype evolution via chromosome fusion or intercentromeric recombination.</title>
        <authorList>
            <person name="Coelho M.A."/>
            <person name="David-Palma M."/>
            <person name="Shea T."/>
            <person name="Bowers K."/>
            <person name="McGinley-Smith S."/>
            <person name="Mohammad A.W."/>
            <person name="Gnirke A."/>
            <person name="Yurkov A.M."/>
            <person name="Nowrousian M."/>
            <person name="Sun S."/>
            <person name="Cuomo C.A."/>
            <person name="Heitman J."/>
        </authorList>
    </citation>
    <scope>NUCLEOTIDE SEQUENCE</scope>
    <source>
        <strain evidence="3">CBS 10118</strain>
    </source>
</reference>
<proteinExistence type="predicted"/>
<dbReference type="Gene3D" id="2.80.10.50">
    <property type="match status" value="1"/>
</dbReference>
<protein>
    <submittedName>
        <fullName evidence="2">Uncharacterized protein</fullName>
    </submittedName>
</protein>
<dbReference type="InterPro" id="IPR035992">
    <property type="entry name" value="Ricin_B-like_lectins"/>
</dbReference>
<feature type="signal peptide" evidence="1">
    <location>
        <begin position="1"/>
        <end position="18"/>
    </location>
</feature>
<evidence type="ECO:0000313" key="4">
    <source>
        <dbReference type="Proteomes" id="UP000092730"/>
    </source>
</evidence>
<gene>
    <name evidence="2" type="ORF">I302_05348</name>
    <name evidence="3" type="ORF">I302_106224</name>
</gene>
<evidence type="ECO:0000256" key="1">
    <source>
        <dbReference type="SAM" id="SignalP"/>
    </source>
</evidence>
<dbReference type="GeneID" id="30209747"/>
<dbReference type="RefSeq" id="XP_019046598.1">
    <property type="nucleotide sequence ID" value="XM_019191968.1"/>
</dbReference>
<sequence length="202" mass="22803">MFPKLLFVLLPFLANVRAETTGVRIKSQLVKYGNLCLTVSSGKLAVGEEVHLSECVEDDNETSIFHRWSEPLMIRRQITIGGSDVFCLDIGDKWENGATLRLADCALGDVKEPPASHLWSHTIPYYQFWNFGEPDRSETVEDEQDDEDSLFGVDEKESVPKKCMSVKSDSQEEPGAPFSVVKRVQLWDCDEAHYVNELCNVT</sequence>
<dbReference type="CDD" id="cd00161">
    <property type="entry name" value="beta-trefoil_Ricin-like"/>
    <property type="match status" value="1"/>
</dbReference>
<dbReference type="EMBL" id="KI894021">
    <property type="protein sequence ID" value="OCF25528.1"/>
    <property type="molecule type" value="Genomic_DNA"/>
</dbReference>
<keyword evidence="1" id="KW-0732">Signal</keyword>
<evidence type="ECO:0000313" key="2">
    <source>
        <dbReference type="EMBL" id="OCF25528.1"/>
    </source>
</evidence>
<evidence type="ECO:0000313" key="3">
    <source>
        <dbReference type="EMBL" id="WVW84194.1"/>
    </source>
</evidence>
<dbReference type="Proteomes" id="UP000092730">
    <property type="component" value="Chromosome 4"/>
</dbReference>
<dbReference type="KEGG" id="kbi:30209747"/>
<reference evidence="2" key="3">
    <citation type="submission" date="2014-01" db="EMBL/GenBank/DDBJ databases">
        <title>Evolution of pathogenesis and genome organization in the Tremellales.</title>
        <authorList>
            <person name="Cuomo C."/>
            <person name="Litvintseva A."/>
            <person name="Heitman J."/>
            <person name="Chen Y."/>
            <person name="Sun S."/>
            <person name="Springer D."/>
            <person name="Dromer F."/>
            <person name="Young S."/>
            <person name="Zeng Q."/>
            <person name="Chapman S."/>
            <person name="Gujja S."/>
            <person name="Saif S."/>
            <person name="Birren B."/>
        </authorList>
    </citation>
    <scope>NUCLEOTIDE SEQUENCE</scope>
    <source>
        <strain evidence="2">CBS 10118</strain>
    </source>
</reference>
<dbReference type="SUPFAM" id="SSF50370">
    <property type="entry name" value="Ricin B-like lectins"/>
    <property type="match status" value="1"/>
</dbReference>
<organism evidence="2">
    <name type="scientific">Kwoniella bestiolae CBS 10118</name>
    <dbReference type="NCBI Taxonomy" id="1296100"/>
    <lineage>
        <taxon>Eukaryota</taxon>
        <taxon>Fungi</taxon>
        <taxon>Dikarya</taxon>
        <taxon>Basidiomycota</taxon>
        <taxon>Agaricomycotina</taxon>
        <taxon>Tremellomycetes</taxon>
        <taxon>Tremellales</taxon>
        <taxon>Cryptococcaceae</taxon>
        <taxon>Kwoniella</taxon>
    </lineage>
</organism>
<dbReference type="EMBL" id="CP144544">
    <property type="protein sequence ID" value="WVW84194.1"/>
    <property type="molecule type" value="Genomic_DNA"/>
</dbReference>
<reference evidence="2" key="1">
    <citation type="submission" date="2013-07" db="EMBL/GenBank/DDBJ databases">
        <title>The Genome Sequence of Cryptococcus bestiolae CBS10118.</title>
        <authorList>
            <consortium name="The Broad Institute Genome Sequencing Platform"/>
            <person name="Cuomo C."/>
            <person name="Litvintseva A."/>
            <person name="Chen Y."/>
            <person name="Heitman J."/>
            <person name="Sun S."/>
            <person name="Springer D."/>
            <person name="Dromer F."/>
            <person name="Young S.K."/>
            <person name="Zeng Q."/>
            <person name="Gargeya S."/>
            <person name="Fitzgerald M."/>
            <person name="Abouelleil A."/>
            <person name="Alvarado L."/>
            <person name="Berlin A.M."/>
            <person name="Chapman S.B."/>
            <person name="Dewar J."/>
            <person name="Goldberg J."/>
            <person name="Griggs A."/>
            <person name="Gujja S."/>
            <person name="Hansen M."/>
            <person name="Howarth C."/>
            <person name="Imamovic A."/>
            <person name="Larimer J."/>
            <person name="McCowan C."/>
            <person name="Murphy C."/>
            <person name="Pearson M."/>
            <person name="Priest M."/>
            <person name="Roberts A."/>
            <person name="Saif S."/>
            <person name="Shea T."/>
            <person name="Sykes S."/>
            <person name="Wortman J."/>
            <person name="Nusbaum C."/>
            <person name="Birren B."/>
        </authorList>
    </citation>
    <scope>NUCLEOTIDE SEQUENCE [LARGE SCALE GENOMIC DNA]</scope>
    <source>
        <strain evidence="2">CBS 10118</strain>
    </source>
</reference>
<dbReference type="VEuPathDB" id="FungiDB:I302_05348"/>
<accession>A0A1B9G3G8</accession>
<keyword evidence="4" id="KW-1185">Reference proteome</keyword>